<dbReference type="InterPro" id="IPR035965">
    <property type="entry name" value="PAS-like_dom_sf"/>
</dbReference>
<evidence type="ECO:0000313" key="18">
    <source>
        <dbReference type="EMBL" id="TQS45476.1"/>
    </source>
</evidence>
<dbReference type="InterPro" id="IPR000014">
    <property type="entry name" value="PAS"/>
</dbReference>
<dbReference type="PROSITE" id="PS50109">
    <property type="entry name" value="HIS_KIN"/>
    <property type="match status" value="1"/>
</dbReference>
<dbReference type="PRINTS" id="PR00344">
    <property type="entry name" value="BCTRLSENSOR"/>
</dbReference>
<evidence type="ECO:0000256" key="3">
    <source>
        <dbReference type="ARBA" id="ARBA00012438"/>
    </source>
</evidence>
<dbReference type="PANTHER" id="PTHR42878">
    <property type="entry name" value="TWO-COMPONENT HISTIDINE KINASE"/>
    <property type="match status" value="1"/>
</dbReference>
<dbReference type="EC" id="2.7.13.3" evidence="3"/>
<dbReference type="InterPro" id="IPR013656">
    <property type="entry name" value="PAS_4"/>
</dbReference>
<dbReference type="Pfam" id="PF08448">
    <property type="entry name" value="PAS_4"/>
    <property type="match status" value="1"/>
</dbReference>
<comment type="catalytic activity">
    <reaction evidence="1">
        <text>ATP + protein L-histidine = ADP + protein N-phospho-L-histidine.</text>
        <dbReference type="EC" id="2.7.13.3"/>
    </reaction>
</comment>
<evidence type="ECO:0000256" key="9">
    <source>
        <dbReference type="ARBA" id="ARBA00023012"/>
    </source>
</evidence>
<dbReference type="Pfam" id="PF03924">
    <property type="entry name" value="CHASE"/>
    <property type="match status" value="1"/>
</dbReference>
<evidence type="ECO:0000256" key="6">
    <source>
        <dbReference type="ARBA" id="ARBA00022692"/>
    </source>
</evidence>
<feature type="domain" description="CHASE" evidence="17">
    <location>
        <begin position="151"/>
        <end position="231"/>
    </location>
</feature>
<dbReference type="CDD" id="cd16922">
    <property type="entry name" value="HATPase_EvgS-ArcB-TorS-like"/>
    <property type="match status" value="1"/>
</dbReference>
<evidence type="ECO:0000256" key="13">
    <source>
        <dbReference type="SAM" id="MobiDB-lite"/>
    </source>
</evidence>
<dbReference type="InterPro" id="IPR050351">
    <property type="entry name" value="BphY/WalK/GraS-like"/>
</dbReference>
<sequence length="721" mass="76701">MWSVAALTALVLTAGTLVSLAVGSLLRDASHRTAVRAMDGRTDLMSSAVRTEIDRYRDQVQTLAAALGAMDEVTAARFARTTAPLRPMGLSGATSVVYLVPVANSDLAAVQAEWRRRGAADLVIRPHGHGPHVIGVLTTRLDGQRNAGYSGVDITQAPAPYAATTESRRSGSVAVSDTYHLIIDQQLPPSQRQFSFVLTAPVTGPDGRFRGWVMMGLRGQDFVQATLSRVAQNLVDVSLTARNADGRDTAVAGLSADRSGRRDLHRTVNISVAQRHWELRTGAVSAALPGASPSLAVALTATLLGVTLLAGTLVAILASGRRRAERRVQAATRELQDTEREAREQAELLGTVLHTITEGVGVVDSDGRFLAHNPAAKQLLGISLDSSGPDRWQQHYGLFRPDGSEPLPVAEMPLVRALNGEDVDGVEILVRNPARRSGALITVSARPLALADGSRGAVAVFHDVTEERAYEAELQGFAGVVAHDLKSPLTTVVGYAELLEDEVAGNDEALEHLGRIRATATRMRTLIDDLLTYTSARDAAINQVSFPLGDLVQEVVAARLHASRAGGYFPDVYVGRLPALNADPVLVRQVLENLIGNALKYTRPGSPARVDVTARLETEQRGGTWARVEISDRGIGIPAGEHGRVFDRFHRAHPTEGYPGTGLGLAICQRIVERHGGAIGATDNPGGGTRFWFTLPAGDDPAPRPPARLAQAASSGRSSSA</sequence>
<keyword evidence="12" id="KW-0175">Coiled coil</keyword>
<gene>
    <name evidence="18" type="ORF">FL583_09785</name>
</gene>
<keyword evidence="4" id="KW-0597">Phosphoprotein</keyword>
<evidence type="ECO:0000259" key="16">
    <source>
        <dbReference type="PROSITE" id="PS50112"/>
    </source>
</evidence>
<dbReference type="GO" id="GO:0005886">
    <property type="term" value="C:plasma membrane"/>
    <property type="evidence" value="ECO:0007669"/>
    <property type="project" value="UniProtKB-SubCell"/>
</dbReference>
<dbReference type="Gene3D" id="1.10.287.130">
    <property type="match status" value="1"/>
</dbReference>
<evidence type="ECO:0000256" key="14">
    <source>
        <dbReference type="SAM" id="Phobius"/>
    </source>
</evidence>
<keyword evidence="19" id="KW-1185">Reference proteome</keyword>
<name>A0A545AVW6_9ACTN</name>
<evidence type="ECO:0000256" key="7">
    <source>
        <dbReference type="ARBA" id="ARBA00022777"/>
    </source>
</evidence>
<feature type="compositionally biased region" description="Low complexity" evidence="13">
    <location>
        <begin position="707"/>
        <end position="721"/>
    </location>
</feature>
<dbReference type="InterPro" id="IPR005467">
    <property type="entry name" value="His_kinase_dom"/>
</dbReference>
<accession>A0A545AVW6</accession>
<evidence type="ECO:0000256" key="11">
    <source>
        <dbReference type="ARBA" id="ARBA00039401"/>
    </source>
</evidence>
<comment type="caution">
    <text evidence="18">The sequence shown here is derived from an EMBL/GenBank/DDBJ whole genome shotgun (WGS) entry which is preliminary data.</text>
</comment>
<dbReference type="InterPro" id="IPR036890">
    <property type="entry name" value="HATPase_C_sf"/>
</dbReference>
<dbReference type="OrthoDB" id="5241402at2"/>
<dbReference type="CDD" id="cd00130">
    <property type="entry name" value="PAS"/>
    <property type="match status" value="1"/>
</dbReference>
<evidence type="ECO:0000313" key="19">
    <source>
        <dbReference type="Proteomes" id="UP000317982"/>
    </source>
</evidence>
<dbReference type="Gene3D" id="3.30.565.10">
    <property type="entry name" value="Histidine kinase-like ATPase, C-terminal domain"/>
    <property type="match status" value="1"/>
</dbReference>
<evidence type="ECO:0000256" key="12">
    <source>
        <dbReference type="SAM" id="Coils"/>
    </source>
</evidence>
<dbReference type="PANTHER" id="PTHR42878:SF15">
    <property type="entry name" value="BACTERIOPHYTOCHROME"/>
    <property type="match status" value="1"/>
</dbReference>
<evidence type="ECO:0000259" key="15">
    <source>
        <dbReference type="PROSITE" id="PS50109"/>
    </source>
</evidence>
<dbReference type="PROSITE" id="PS50839">
    <property type="entry name" value="CHASE"/>
    <property type="match status" value="1"/>
</dbReference>
<keyword evidence="8 14" id="KW-1133">Transmembrane helix</keyword>
<comment type="subcellular location">
    <subcellularLocation>
        <location evidence="2">Cell membrane</location>
    </subcellularLocation>
</comment>
<feature type="domain" description="Histidine kinase" evidence="15">
    <location>
        <begin position="480"/>
        <end position="699"/>
    </location>
</feature>
<dbReference type="GO" id="GO:0000155">
    <property type="term" value="F:phosphorelay sensor kinase activity"/>
    <property type="evidence" value="ECO:0007669"/>
    <property type="project" value="InterPro"/>
</dbReference>
<dbReference type="Gene3D" id="3.30.450.20">
    <property type="entry name" value="PAS domain"/>
    <property type="match status" value="1"/>
</dbReference>
<dbReference type="GO" id="GO:0030295">
    <property type="term" value="F:protein kinase activator activity"/>
    <property type="evidence" value="ECO:0007669"/>
    <property type="project" value="TreeGrafter"/>
</dbReference>
<reference evidence="18 19" key="1">
    <citation type="submission" date="2019-07" db="EMBL/GenBank/DDBJ databases">
        <title>Cryptosporangium phraense sp. nov., isolated from plant litter.</title>
        <authorList>
            <person name="Suriyachadkun C."/>
        </authorList>
    </citation>
    <scope>NUCLEOTIDE SEQUENCE [LARGE SCALE GENOMIC DNA]</scope>
    <source>
        <strain evidence="18 19">A-T 5661</strain>
    </source>
</reference>
<feature type="transmembrane region" description="Helical" evidence="14">
    <location>
        <begin position="295"/>
        <end position="318"/>
    </location>
</feature>
<keyword evidence="5" id="KW-0808">Transferase</keyword>
<dbReference type="SMART" id="SM01079">
    <property type="entry name" value="CHASE"/>
    <property type="match status" value="1"/>
</dbReference>
<dbReference type="Pfam" id="PF02518">
    <property type="entry name" value="HATPase_c"/>
    <property type="match status" value="1"/>
</dbReference>
<feature type="domain" description="PAS" evidence="16">
    <location>
        <begin position="345"/>
        <end position="383"/>
    </location>
</feature>
<dbReference type="AlphaFoldDB" id="A0A545AVW6"/>
<keyword evidence="10 14" id="KW-0472">Membrane</keyword>
<dbReference type="InterPro" id="IPR042240">
    <property type="entry name" value="CHASE_sf"/>
</dbReference>
<dbReference type="InterPro" id="IPR036097">
    <property type="entry name" value="HisK_dim/P_sf"/>
</dbReference>
<evidence type="ECO:0000259" key="17">
    <source>
        <dbReference type="PROSITE" id="PS50839"/>
    </source>
</evidence>
<evidence type="ECO:0000256" key="5">
    <source>
        <dbReference type="ARBA" id="ARBA00022679"/>
    </source>
</evidence>
<dbReference type="InterPro" id="IPR003594">
    <property type="entry name" value="HATPase_dom"/>
</dbReference>
<dbReference type="Pfam" id="PF00512">
    <property type="entry name" value="HisKA"/>
    <property type="match status" value="1"/>
</dbReference>
<dbReference type="InterPro" id="IPR004358">
    <property type="entry name" value="Sig_transdc_His_kin-like_C"/>
</dbReference>
<keyword evidence="9" id="KW-0902">Two-component regulatory system</keyword>
<dbReference type="GO" id="GO:0000156">
    <property type="term" value="F:phosphorelay response regulator activity"/>
    <property type="evidence" value="ECO:0007669"/>
    <property type="project" value="TreeGrafter"/>
</dbReference>
<evidence type="ECO:0000256" key="10">
    <source>
        <dbReference type="ARBA" id="ARBA00023136"/>
    </source>
</evidence>
<evidence type="ECO:0000256" key="4">
    <source>
        <dbReference type="ARBA" id="ARBA00022553"/>
    </source>
</evidence>
<dbReference type="EMBL" id="VIRS01000005">
    <property type="protein sequence ID" value="TQS45476.1"/>
    <property type="molecule type" value="Genomic_DNA"/>
</dbReference>
<protein>
    <recommendedName>
        <fullName evidence="11">Sensor-like histidine kinase SenX3</fullName>
        <ecNumber evidence="3">2.7.13.3</ecNumber>
    </recommendedName>
</protein>
<dbReference type="Gene3D" id="3.30.450.350">
    <property type="entry name" value="CHASE domain"/>
    <property type="match status" value="1"/>
</dbReference>
<dbReference type="SUPFAM" id="SSF55785">
    <property type="entry name" value="PYP-like sensor domain (PAS domain)"/>
    <property type="match status" value="1"/>
</dbReference>
<dbReference type="GO" id="GO:0007234">
    <property type="term" value="P:osmosensory signaling via phosphorelay pathway"/>
    <property type="evidence" value="ECO:0007669"/>
    <property type="project" value="TreeGrafter"/>
</dbReference>
<dbReference type="CDD" id="cd00082">
    <property type="entry name" value="HisKA"/>
    <property type="match status" value="1"/>
</dbReference>
<dbReference type="Proteomes" id="UP000317982">
    <property type="component" value="Unassembled WGS sequence"/>
</dbReference>
<dbReference type="SUPFAM" id="SSF55874">
    <property type="entry name" value="ATPase domain of HSP90 chaperone/DNA topoisomerase II/histidine kinase"/>
    <property type="match status" value="1"/>
</dbReference>
<keyword evidence="7" id="KW-0418">Kinase</keyword>
<evidence type="ECO:0000256" key="8">
    <source>
        <dbReference type="ARBA" id="ARBA00022989"/>
    </source>
</evidence>
<dbReference type="PROSITE" id="PS50112">
    <property type="entry name" value="PAS"/>
    <property type="match status" value="1"/>
</dbReference>
<evidence type="ECO:0000256" key="1">
    <source>
        <dbReference type="ARBA" id="ARBA00000085"/>
    </source>
</evidence>
<feature type="coiled-coil region" evidence="12">
    <location>
        <begin position="321"/>
        <end position="348"/>
    </location>
</feature>
<evidence type="ECO:0000256" key="2">
    <source>
        <dbReference type="ARBA" id="ARBA00004236"/>
    </source>
</evidence>
<dbReference type="InterPro" id="IPR003661">
    <property type="entry name" value="HisK_dim/P_dom"/>
</dbReference>
<proteinExistence type="predicted"/>
<organism evidence="18 19">
    <name type="scientific">Cryptosporangium phraense</name>
    <dbReference type="NCBI Taxonomy" id="2593070"/>
    <lineage>
        <taxon>Bacteria</taxon>
        <taxon>Bacillati</taxon>
        <taxon>Actinomycetota</taxon>
        <taxon>Actinomycetes</taxon>
        <taxon>Cryptosporangiales</taxon>
        <taxon>Cryptosporangiaceae</taxon>
        <taxon>Cryptosporangium</taxon>
    </lineage>
</organism>
<feature type="region of interest" description="Disordered" evidence="13">
    <location>
        <begin position="696"/>
        <end position="721"/>
    </location>
</feature>
<dbReference type="SMART" id="SM00387">
    <property type="entry name" value="HATPase_c"/>
    <property type="match status" value="1"/>
</dbReference>
<dbReference type="SMART" id="SM00388">
    <property type="entry name" value="HisKA"/>
    <property type="match status" value="1"/>
</dbReference>
<dbReference type="SUPFAM" id="SSF47384">
    <property type="entry name" value="Homodimeric domain of signal transducing histidine kinase"/>
    <property type="match status" value="1"/>
</dbReference>
<keyword evidence="6 14" id="KW-0812">Transmembrane</keyword>
<dbReference type="InParanoid" id="A0A545AVW6"/>
<dbReference type="InterPro" id="IPR006189">
    <property type="entry name" value="CHASE_dom"/>
</dbReference>